<reference evidence="1" key="1">
    <citation type="submission" date="2022-04" db="EMBL/GenBank/DDBJ databases">
        <title>Carnegiea gigantea Genome sequencing and assembly v2.</title>
        <authorList>
            <person name="Copetti D."/>
            <person name="Sanderson M.J."/>
            <person name="Burquez A."/>
            <person name="Wojciechowski M.F."/>
        </authorList>
    </citation>
    <scope>NUCLEOTIDE SEQUENCE</scope>
    <source>
        <strain evidence="1">SGP5-SGP5p</strain>
        <tissue evidence="1">Aerial part</tissue>
    </source>
</reference>
<dbReference type="AlphaFoldDB" id="A0A9Q1KB78"/>
<evidence type="ECO:0000313" key="2">
    <source>
        <dbReference type="Proteomes" id="UP001153076"/>
    </source>
</evidence>
<organism evidence="1 2">
    <name type="scientific">Carnegiea gigantea</name>
    <dbReference type="NCBI Taxonomy" id="171969"/>
    <lineage>
        <taxon>Eukaryota</taxon>
        <taxon>Viridiplantae</taxon>
        <taxon>Streptophyta</taxon>
        <taxon>Embryophyta</taxon>
        <taxon>Tracheophyta</taxon>
        <taxon>Spermatophyta</taxon>
        <taxon>Magnoliopsida</taxon>
        <taxon>eudicotyledons</taxon>
        <taxon>Gunneridae</taxon>
        <taxon>Pentapetalae</taxon>
        <taxon>Caryophyllales</taxon>
        <taxon>Cactineae</taxon>
        <taxon>Cactaceae</taxon>
        <taxon>Cactoideae</taxon>
        <taxon>Echinocereeae</taxon>
        <taxon>Carnegiea</taxon>
    </lineage>
</organism>
<accession>A0A9Q1KB78</accession>
<proteinExistence type="predicted"/>
<comment type="caution">
    <text evidence="1">The sequence shown here is derived from an EMBL/GenBank/DDBJ whole genome shotgun (WGS) entry which is preliminary data.</text>
</comment>
<gene>
    <name evidence="1" type="ORF">Cgig2_025526</name>
</gene>
<name>A0A9Q1KB78_9CARY</name>
<protein>
    <submittedName>
        <fullName evidence="1">Uncharacterized protein</fullName>
    </submittedName>
</protein>
<dbReference type="EMBL" id="JAKOGI010000200">
    <property type="protein sequence ID" value="KAJ8440047.1"/>
    <property type="molecule type" value="Genomic_DNA"/>
</dbReference>
<keyword evidence="2" id="KW-1185">Reference proteome</keyword>
<sequence>MTGDWGIPISIPTIEAFNRSNDRPLISPHDDPMVVELKVASAFVRRIMDCLKKLKHPGWDITPLVHLILGFYDQTVTPVYVIQVPLRFRDKAKSRNLEVDFLVMNVPLLATSSLDTQVFTNALPCSSSTRGRRRKHREVVWRPADGLRVLFSPHQVVRLAPRLSRGLDNRPSNEKAHD</sequence>
<evidence type="ECO:0000313" key="1">
    <source>
        <dbReference type="EMBL" id="KAJ8440047.1"/>
    </source>
</evidence>
<dbReference type="Proteomes" id="UP001153076">
    <property type="component" value="Unassembled WGS sequence"/>
</dbReference>